<dbReference type="Proteomes" id="UP000856143">
    <property type="component" value="Unassembled WGS sequence"/>
</dbReference>
<organism evidence="2 3">
    <name type="scientific">Klebsiella oxytoca</name>
    <dbReference type="NCBI Taxonomy" id="571"/>
    <lineage>
        <taxon>Bacteria</taxon>
        <taxon>Pseudomonadati</taxon>
        <taxon>Pseudomonadota</taxon>
        <taxon>Gammaproteobacteria</taxon>
        <taxon>Enterobacterales</taxon>
        <taxon>Enterobacteriaceae</taxon>
        <taxon>Klebsiella/Raoultella group</taxon>
        <taxon>Klebsiella</taxon>
    </lineage>
</organism>
<accession>A0AAN5LDW6</accession>
<dbReference type="AlphaFoldDB" id="A0AAN5LDW6"/>
<proteinExistence type="predicted"/>
<evidence type="ECO:0000256" key="1">
    <source>
        <dbReference type="SAM" id="Phobius"/>
    </source>
</evidence>
<name>A0AAN5LDW6_KLEOX</name>
<keyword evidence="1" id="KW-0812">Transmembrane</keyword>
<gene>
    <name evidence="2" type="ORF">I8Y21_005491</name>
</gene>
<feature type="transmembrane region" description="Helical" evidence="1">
    <location>
        <begin position="61"/>
        <end position="83"/>
    </location>
</feature>
<evidence type="ECO:0000313" key="3">
    <source>
        <dbReference type="Proteomes" id="UP000856143"/>
    </source>
</evidence>
<keyword evidence="1" id="KW-0472">Membrane</keyword>
<sequence length="112" mass="12418">MADLLNVLFLFKKPAWRLNDTGLLLLGVARFIYIILALFIIGLLVQSAVTHIPVLIPYTKYLILTTDGFFSISLISGLLVVVWVATGCLVLFLAFVCLYAIFLFLGGGFFNE</sequence>
<feature type="transmembrane region" description="Helical" evidence="1">
    <location>
        <begin position="89"/>
        <end position="110"/>
    </location>
</feature>
<evidence type="ECO:0000313" key="2">
    <source>
        <dbReference type="EMBL" id="HAT1684689.1"/>
    </source>
</evidence>
<reference evidence="2" key="1">
    <citation type="journal article" date="2018" name="Genome Biol.">
        <title>SKESA: strategic k-mer extension for scrupulous assemblies.</title>
        <authorList>
            <person name="Souvorov A."/>
            <person name="Agarwala R."/>
            <person name="Lipman D.J."/>
        </authorList>
    </citation>
    <scope>NUCLEOTIDE SEQUENCE</scope>
    <source>
        <strain evidence="2">R404</strain>
    </source>
</reference>
<comment type="caution">
    <text evidence="2">The sequence shown here is derived from an EMBL/GenBank/DDBJ whole genome shotgun (WGS) entry which is preliminary data.</text>
</comment>
<keyword evidence="1" id="KW-1133">Transmembrane helix</keyword>
<dbReference type="EMBL" id="DACSEO010000112">
    <property type="protein sequence ID" value="HAT1684689.1"/>
    <property type="molecule type" value="Genomic_DNA"/>
</dbReference>
<reference evidence="2" key="2">
    <citation type="submission" date="2020-11" db="EMBL/GenBank/DDBJ databases">
        <authorList>
            <consortium name="NCBI Pathogen Detection Project"/>
        </authorList>
    </citation>
    <scope>NUCLEOTIDE SEQUENCE</scope>
    <source>
        <strain evidence="2">R404</strain>
    </source>
</reference>
<protein>
    <submittedName>
        <fullName evidence="2">Uncharacterized protein</fullName>
    </submittedName>
</protein>
<feature type="transmembrane region" description="Helical" evidence="1">
    <location>
        <begin position="23"/>
        <end position="49"/>
    </location>
</feature>